<evidence type="ECO:0000313" key="5">
    <source>
        <dbReference type="EMBL" id="WZN60081.1"/>
    </source>
</evidence>
<dbReference type="AlphaFoldDB" id="A0AAX4P276"/>
<accession>A0AAX4P276</accession>
<dbReference type="Proteomes" id="UP001472866">
    <property type="component" value="Chromosome 02"/>
</dbReference>
<evidence type="ECO:0000313" key="6">
    <source>
        <dbReference type="Proteomes" id="UP001472866"/>
    </source>
</evidence>
<feature type="region of interest" description="Disordered" evidence="3">
    <location>
        <begin position="100"/>
        <end position="121"/>
    </location>
</feature>
<feature type="region of interest" description="Disordered" evidence="3">
    <location>
        <begin position="690"/>
        <end position="719"/>
    </location>
</feature>
<sequence length="1172" mass="127328">MAEEAMECRMTVTGETSSPHVSVVFRPRSRGSTTLEGQPTQAAPGTSSLSRLVAEKVSLQEENDYLASELAEAKLEIAQLKSSPDKEKLREQLSKMPSMRTIVTGDDGPGEGSASVASSSSEGTSRLVGCLVVSGASSGVGKTLVASCVSLALQRAGVVVQPFKVGPDFLDGKHLEKFSSGGGATRRPCVNLDGWLLGGRDQCVEAFQCAARARYEGETGEEPIVALVEGCMGLYDGKDGCTEAGSTAEIAKWLGAPVILVLDCSAMARSAAAQLRGFQLFDEGIRVPATILNKVFVSGMDSVDADHPPGAERFAELQRGSPHAQWLREAIGSSAAVLGAIPIWKSMDFPERHLGLKYPSECDNYKSLDLVSRHFLDSSELLMLARSSRLPRTQDSLWKESVFPEPIARIAVAKDEAFCFYYHDNLLLLQESGAELVFFSPLRDSEVPRDVQALYIGGGYPENFAAALEGNWRMREEILAFVDCGGIVYAECGGLMYLSRSLEVTGEEGSRTHDMVGIFPFRTRMTSNAKLGYVSVKMCQRNGVFPTDAIIRGQFFHFGEVVEERVIGGLHSKSFSNGGMDQTFSLAMQHRNTDLPPTYEEVYDVKLEGLSGDLEKVAKEGYSTKSVLASFVHLHFRSNPVLASHFVGVCSLVDADELSEAFFKKLGERQSSADNEIFLNPIYNNIKSASSGGSSDGAQSLKSAESSVHKTNGRPSHERCASCSHLPHYDGGNTGSVRKGLSFNDSIPRKLKSSSSEERKRTGLQRGDRGSFSYTDIERFGLRNPSPASASGFDNVSFITIPSELAICSLSPQATEMVCALGLEERLVAVTDLCDFPIGIHQGRHVVSHSRLKTLNGNTLFGDHSHGHGRSVATSPGAKQIDSKLSEIRNKKESLFHLDVTWLSITRPGTIITQDTCKSCSPDHTTVVQEALTQAGLVDKSTKQPLGCSVLDLKAYILSDVFQHLMEIGSTCGAYESALQLVTNLRHRLRNVAKLVSMAEHKPRVISFEGISPLVLGGHWLPEMKALAGGIDPLQEPGALAQRVNWQKVRACAPEILILAPCSSSPLQTLSEVNILASMPGWWSIPAVREGQVFVIDHAFFSRPGPRVVDGIELLAHIFHPDLIKLPRKLEASRDILKFTLRNGQRCNPKQLANHFKPYFGNGSRERQGASD</sequence>
<feature type="compositionally biased region" description="Low complexity" evidence="3">
    <location>
        <begin position="112"/>
        <end position="121"/>
    </location>
</feature>
<dbReference type="SUPFAM" id="SSF52317">
    <property type="entry name" value="Class I glutamine amidotransferase-like"/>
    <property type="match status" value="1"/>
</dbReference>
<dbReference type="Gene3D" id="3.40.50.1980">
    <property type="entry name" value="Nitrogenase molybdenum iron protein domain"/>
    <property type="match status" value="2"/>
</dbReference>
<feature type="compositionally biased region" description="Low complexity" evidence="3">
    <location>
        <begin position="690"/>
        <end position="700"/>
    </location>
</feature>
<dbReference type="InterPro" id="IPR027417">
    <property type="entry name" value="P-loop_NTPase"/>
</dbReference>
<dbReference type="CDD" id="cd03130">
    <property type="entry name" value="GATase1_CobB"/>
    <property type="match status" value="1"/>
</dbReference>
<feature type="region of interest" description="Disordered" evidence="3">
    <location>
        <begin position="734"/>
        <end position="770"/>
    </location>
</feature>
<dbReference type="GO" id="GO:0042242">
    <property type="term" value="F:cobyrinic acid a,c-diamide synthase activity"/>
    <property type="evidence" value="ECO:0007669"/>
    <property type="project" value="InterPro"/>
</dbReference>
<dbReference type="InterPro" id="IPR011698">
    <property type="entry name" value="GATase_3"/>
</dbReference>
<keyword evidence="6" id="KW-1185">Reference proteome</keyword>
<name>A0AAX4P276_9CHLO</name>
<gene>
    <name evidence="5" type="ORF">HKI87_02g16090</name>
</gene>
<protein>
    <submittedName>
        <fullName evidence="5">CobB/CobQ glutamine amidotransferase</fullName>
    </submittedName>
</protein>
<dbReference type="PANTHER" id="PTHR43873">
    <property type="entry name" value="COBYRINATE A,C-DIAMIDE SYNTHASE"/>
    <property type="match status" value="1"/>
</dbReference>
<dbReference type="PANTHER" id="PTHR43873:SF1">
    <property type="entry name" value="COBYRINATE A,C-DIAMIDE SYNTHASE"/>
    <property type="match status" value="1"/>
</dbReference>
<feature type="region of interest" description="Disordered" evidence="3">
    <location>
        <begin position="28"/>
        <end position="49"/>
    </location>
</feature>
<dbReference type="PROSITE" id="PS50983">
    <property type="entry name" value="FE_B12_PBP"/>
    <property type="match status" value="1"/>
</dbReference>
<dbReference type="Gene3D" id="3.40.50.300">
    <property type="entry name" value="P-loop containing nucleotide triphosphate hydrolases"/>
    <property type="match status" value="1"/>
</dbReference>
<reference evidence="5 6" key="1">
    <citation type="submission" date="2024-03" db="EMBL/GenBank/DDBJ databases">
        <title>Complete genome sequence of the green alga Chloropicon roscoffensis RCC1871.</title>
        <authorList>
            <person name="Lemieux C."/>
            <person name="Pombert J.-F."/>
            <person name="Otis C."/>
            <person name="Turmel M."/>
        </authorList>
    </citation>
    <scope>NUCLEOTIDE SEQUENCE [LARGE SCALE GENOMIC DNA]</scope>
    <source>
        <strain evidence="5 6">RCC1871</strain>
    </source>
</reference>
<feature type="compositionally biased region" description="Basic and acidic residues" evidence="3">
    <location>
        <begin position="755"/>
        <end position="769"/>
    </location>
</feature>
<dbReference type="InterPro" id="IPR029062">
    <property type="entry name" value="Class_I_gatase-like"/>
</dbReference>
<feature type="compositionally biased region" description="Polar residues" evidence="3">
    <location>
        <begin position="30"/>
        <end position="49"/>
    </location>
</feature>
<dbReference type="SUPFAM" id="SSF53807">
    <property type="entry name" value="Helical backbone' metal receptor"/>
    <property type="match status" value="1"/>
</dbReference>
<evidence type="ECO:0000259" key="4">
    <source>
        <dbReference type="PROSITE" id="PS50983"/>
    </source>
</evidence>
<dbReference type="EMBL" id="CP151502">
    <property type="protein sequence ID" value="WZN60081.1"/>
    <property type="molecule type" value="Genomic_DNA"/>
</dbReference>
<keyword evidence="1 5" id="KW-0315">Glutamine amidotransferase</keyword>
<dbReference type="InterPro" id="IPR002491">
    <property type="entry name" value="ABC_transptr_periplasmic_BD"/>
</dbReference>
<evidence type="ECO:0000256" key="3">
    <source>
        <dbReference type="SAM" id="MobiDB-lite"/>
    </source>
</evidence>
<dbReference type="SUPFAM" id="SSF52540">
    <property type="entry name" value="P-loop containing nucleoside triphosphate hydrolases"/>
    <property type="match status" value="1"/>
</dbReference>
<dbReference type="Pfam" id="PF07685">
    <property type="entry name" value="GATase_3"/>
    <property type="match status" value="1"/>
</dbReference>
<dbReference type="InterPro" id="IPR004484">
    <property type="entry name" value="CbiA/CobB_synth"/>
</dbReference>
<feature type="coiled-coil region" evidence="2">
    <location>
        <begin position="56"/>
        <end position="83"/>
    </location>
</feature>
<proteinExistence type="predicted"/>
<keyword evidence="2" id="KW-0175">Coiled coil</keyword>
<feature type="compositionally biased region" description="Polar residues" evidence="3">
    <location>
        <begin position="701"/>
        <end position="714"/>
    </location>
</feature>
<feature type="domain" description="Fe/B12 periplasmic-binding" evidence="4">
    <location>
        <begin position="806"/>
        <end position="1123"/>
    </location>
</feature>
<dbReference type="PROSITE" id="PS51274">
    <property type="entry name" value="GATASE_COBBQ"/>
    <property type="match status" value="1"/>
</dbReference>
<organism evidence="5 6">
    <name type="scientific">Chloropicon roscoffensis</name>
    <dbReference type="NCBI Taxonomy" id="1461544"/>
    <lineage>
        <taxon>Eukaryota</taxon>
        <taxon>Viridiplantae</taxon>
        <taxon>Chlorophyta</taxon>
        <taxon>Chloropicophyceae</taxon>
        <taxon>Chloropicales</taxon>
        <taxon>Chloropicaceae</taxon>
        <taxon>Chloropicon</taxon>
    </lineage>
</organism>
<evidence type="ECO:0000256" key="2">
    <source>
        <dbReference type="SAM" id="Coils"/>
    </source>
</evidence>
<evidence type="ECO:0000256" key="1">
    <source>
        <dbReference type="ARBA" id="ARBA00022962"/>
    </source>
</evidence>
<dbReference type="Gene3D" id="3.40.50.880">
    <property type="match status" value="1"/>
</dbReference>